<dbReference type="RefSeq" id="WP_300953822.1">
    <property type="nucleotide sequence ID" value="NZ_JAUHJQ010000008.1"/>
</dbReference>
<accession>A0ABT8FJ66</accession>
<organism evidence="1 2">
    <name type="scientific">Nocardioides oceani</name>
    <dbReference type="NCBI Taxonomy" id="3058369"/>
    <lineage>
        <taxon>Bacteria</taxon>
        <taxon>Bacillati</taxon>
        <taxon>Actinomycetota</taxon>
        <taxon>Actinomycetes</taxon>
        <taxon>Propionibacteriales</taxon>
        <taxon>Nocardioidaceae</taxon>
        <taxon>Nocardioides</taxon>
    </lineage>
</organism>
<dbReference type="InterPro" id="IPR005564">
    <property type="entry name" value="Major_capsid_GpE"/>
</dbReference>
<evidence type="ECO:0000313" key="2">
    <source>
        <dbReference type="Proteomes" id="UP001168620"/>
    </source>
</evidence>
<evidence type="ECO:0000313" key="1">
    <source>
        <dbReference type="EMBL" id="MDN4174728.1"/>
    </source>
</evidence>
<name>A0ABT8FJ66_9ACTN</name>
<proteinExistence type="predicted"/>
<protein>
    <submittedName>
        <fullName evidence="1">Major capsid protein</fullName>
    </submittedName>
</protein>
<sequence length="349" mass="38322">MAIFFDAAVEPDDLTIFTREVPVPAELRLLNEFPRRDLETNTVDFAEIVRTNRTARFRTYDGRIHVSERDVGSEKRVKMIPLSTSLSMGEYERLQLEFARLGGQNQQALARAIYNEGEQLTREVQNRLEQGWGSLLTTGKLTVPEIGAGFETDYGLAALGNLVTPSVTWSAANLATMTPLTDIQTWSDAYRLTNGGVAPARMKTSLATLRIVQRSKEVIDAIYGATQGRTRVTLAQLNDLLAGEGLPTFDEPYDASFDVDGVTTRTVPEDRVALLPASLAELGYTAWGVTATALELVNSSESDLSFENAPGIVGVVEKVGPPYREFTYVDAVAMPILANARRLMIADVR</sequence>
<keyword evidence="2" id="KW-1185">Reference proteome</keyword>
<dbReference type="Gene3D" id="3.90.1690.10">
    <property type="entry name" value="phage-related protein like domain"/>
    <property type="match status" value="1"/>
</dbReference>
<gene>
    <name evidence="1" type="ORF">QWY28_17335</name>
</gene>
<dbReference type="EMBL" id="JAUHJQ010000008">
    <property type="protein sequence ID" value="MDN4174728.1"/>
    <property type="molecule type" value="Genomic_DNA"/>
</dbReference>
<dbReference type="Proteomes" id="UP001168620">
    <property type="component" value="Unassembled WGS sequence"/>
</dbReference>
<dbReference type="Pfam" id="PF03864">
    <property type="entry name" value="Phage_cap_E"/>
    <property type="match status" value="1"/>
</dbReference>
<reference evidence="1" key="1">
    <citation type="submission" date="2023-06" db="EMBL/GenBank/DDBJ databases">
        <title>Draft genome sequence of Nocardioides sp. SOB77.</title>
        <authorList>
            <person name="Zhang G."/>
        </authorList>
    </citation>
    <scope>NUCLEOTIDE SEQUENCE</scope>
    <source>
        <strain evidence="1">SOB77</strain>
    </source>
</reference>
<dbReference type="InterPro" id="IPR053738">
    <property type="entry name" value="Lambda_capsid_assembly"/>
</dbReference>
<comment type="caution">
    <text evidence="1">The sequence shown here is derived from an EMBL/GenBank/DDBJ whole genome shotgun (WGS) entry which is preliminary data.</text>
</comment>